<comment type="catalytic activity">
    <reaction evidence="1 7">
        <text>L-alanine = D-alanine</text>
        <dbReference type="Rhea" id="RHEA:20249"/>
        <dbReference type="ChEBI" id="CHEBI:57416"/>
        <dbReference type="ChEBI" id="CHEBI:57972"/>
        <dbReference type="EC" id="5.1.1.1"/>
    </reaction>
</comment>
<dbReference type="PROSITE" id="PS00395">
    <property type="entry name" value="ALANINE_RACEMASE"/>
    <property type="match status" value="1"/>
</dbReference>
<evidence type="ECO:0000256" key="10">
    <source>
        <dbReference type="SAM" id="MobiDB-lite"/>
    </source>
</evidence>
<feature type="binding site" evidence="7 9">
    <location>
        <position position="133"/>
    </location>
    <ligand>
        <name>substrate</name>
    </ligand>
</feature>
<dbReference type="PRINTS" id="PR00992">
    <property type="entry name" value="ALARACEMASE"/>
</dbReference>
<reference evidence="12 13" key="1">
    <citation type="submission" date="2019-02" db="EMBL/GenBank/DDBJ databases">
        <authorList>
            <consortium name="Pathogen Informatics"/>
        </authorList>
    </citation>
    <scope>NUCLEOTIDE SEQUENCE [LARGE SCALE GENOMIC DNA]</scope>
    <source>
        <strain evidence="12 13">3012STDY6756503</strain>
    </source>
</reference>
<dbReference type="Gene3D" id="3.20.20.10">
    <property type="entry name" value="Alanine racemase"/>
    <property type="match status" value="1"/>
</dbReference>
<name>A0ABD7V7K0_9ACTN</name>
<organism evidence="12 13">
    <name type="scientific">Gordonia paraffinivorans</name>
    <dbReference type="NCBI Taxonomy" id="175628"/>
    <lineage>
        <taxon>Bacteria</taxon>
        <taxon>Bacillati</taxon>
        <taxon>Actinomycetota</taxon>
        <taxon>Actinomycetes</taxon>
        <taxon>Mycobacteriales</taxon>
        <taxon>Gordoniaceae</taxon>
        <taxon>Gordonia</taxon>
    </lineage>
</organism>
<feature type="binding site" evidence="7 9">
    <location>
        <position position="312"/>
    </location>
    <ligand>
        <name>substrate</name>
    </ligand>
</feature>
<dbReference type="InterPro" id="IPR009006">
    <property type="entry name" value="Ala_racemase/Decarboxylase_C"/>
</dbReference>
<evidence type="ECO:0000313" key="12">
    <source>
        <dbReference type="EMBL" id="VFA90340.1"/>
    </source>
</evidence>
<dbReference type="InterPro" id="IPR001608">
    <property type="entry name" value="Ala_racemase_N"/>
</dbReference>
<proteinExistence type="inferred from homology"/>
<dbReference type="FunFam" id="3.20.20.10:FF:000002">
    <property type="entry name" value="Alanine racemase"/>
    <property type="match status" value="1"/>
</dbReference>
<feature type="active site" description="Proton acceptor; specific for D-alanine" evidence="7">
    <location>
        <position position="35"/>
    </location>
</feature>
<dbReference type="Pfam" id="PF00842">
    <property type="entry name" value="Ala_racemase_C"/>
    <property type="match status" value="1"/>
</dbReference>
<comment type="cofactor">
    <cofactor evidence="2 7 8">
        <name>pyridoxal 5'-phosphate</name>
        <dbReference type="ChEBI" id="CHEBI:597326"/>
    </cofactor>
</comment>
<dbReference type="GO" id="GO:0030632">
    <property type="term" value="P:D-alanine biosynthetic process"/>
    <property type="evidence" value="ECO:0007669"/>
    <property type="project" value="UniProtKB-UniRule"/>
</dbReference>
<dbReference type="RefSeq" id="WP_131735215.1">
    <property type="nucleotide sequence ID" value="NZ_CAACYD010000007.1"/>
</dbReference>
<dbReference type="PANTHER" id="PTHR30511">
    <property type="entry name" value="ALANINE RACEMASE"/>
    <property type="match status" value="1"/>
</dbReference>
<dbReference type="SUPFAM" id="SSF50621">
    <property type="entry name" value="Alanine racemase C-terminal domain-like"/>
    <property type="match status" value="1"/>
</dbReference>
<evidence type="ECO:0000256" key="4">
    <source>
        <dbReference type="ARBA" id="ARBA00022898"/>
    </source>
</evidence>
<dbReference type="CDD" id="cd00430">
    <property type="entry name" value="PLPDE_III_AR"/>
    <property type="match status" value="1"/>
</dbReference>
<dbReference type="GO" id="GO:0030170">
    <property type="term" value="F:pyridoxal phosphate binding"/>
    <property type="evidence" value="ECO:0007669"/>
    <property type="project" value="UniProtKB-UniRule"/>
</dbReference>
<comment type="similarity">
    <text evidence="7">Belongs to the alanine racemase family.</text>
</comment>
<gene>
    <name evidence="12" type="primary">alr</name>
    <name evidence="12" type="ORF">NCTC8139_03923</name>
</gene>
<evidence type="ECO:0000256" key="6">
    <source>
        <dbReference type="ARBA" id="ARBA00072221"/>
    </source>
</evidence>
<dbReference type="SMART" id="SM01005">
    <property type="entry name" value="Ala_racemase_C"/>
    <property type="match status" value="1"/>
</dbReference>
<dbReference type="PANTHER" id="PTHR30511:SF0">
    <property type="entry name" value="ALANINE RACEMASE, CATABOLIC-RELATED"/>
    <property type="match status" value="1"/>
</dbReference>
<dbReference type="Gene3D" id="2.40.37.10">
    <property type="entry name" value="Lyase, Ornithine Decarboxylase, Chain A, domain 1"/>
    <property type="match status" value="1"/>
</dbReference>
<dbReference type="EMBL" id="CAACYD010000007">
    <property type="protein sequence ID" value="VFA90340.1"/>
    <property type="molecule type" value="Genomic_DNA"/>
</dbReference>
<evidence type="ECO:0000256" key="1">
    <source>
        <dbReference type="ARBA" id="ARBA00000316"/>
    </source>
</evidence>
<dbReference type="NCBIfam" id="TIGR00492">
    <property type="entry name" value="alr"/>
    <property type="match status" value="1"/>
</dbReference>
<feature type="domain" description="Alanine racemase C-terminal" evidence="11">
    <location>
        <begin position="243"/>
        <end position="372"/>
    </location>
</feature>
<dbReference type="SUPFAM" id="SSF51419">
    <property type="entry name" value="PLP-binding barrel"/>
    <property type="match status" value="1"/>
</dbReference>
<dbReference type="InterPro" id="IPR000821">
    <property type="entry name" value="Ala_racemase"/>
</dbReference>
<evidence type="ECO:0000256" key="8">
    <source>
        <dbReference type="PIRSR" id="PIRSR600821-50"/>
    </source>
</evidence>
<feature type="modified residue" description="N6-(pyridoxal phosphate)lysine" evidence="7 8">
    <location>
        <position position="35"/>
    </location>
</feature>
<protein>
    <recommendedName>
        <fullName evidence="6 7">Alanine racemase</fullName>
        <ecNumber evidence="3 7">5.1.1.1</ecNumber>
    </recommendedName>
</protein>
<evidence type="ECO:0000256" key="5">
    <source>
        <dbReference type="ARBA" id="ARBA00023235"/>
    </source>
</evidence>
<dbReference type="InterPro" id="IPR020622">
    <property type="entry name" value="Ala_racemase_pyridoxalP-BS"/>
</dbReference>
<keyword evidence="5 7" id="KW-0413">Isomerase</keyword>
<feature type="compositionally biased region" description="Basic and acidic residues" evidence="10">
    <location>
        <begin position="399"/>
        <end position="410"/>
    </location>
</feature>
<evidence type="ECO:0000256" key="9">
    <source>
        <dbReference type="PIRSR" id="PIRSR600821-52"/>
    </source>
</evidence>
<sequence length="410" mass="42798">MTSPALTATVDLGAVAHNLDVLRNASHAPVMAVVKADAYGHGAVPVARAVLAAGAAELGVAHITEGIALRAAGIDAPITAWLHTPGADFDAAIANDIEVALSSPRQLEAVVAAARRAGVRASVTVKVDTGLNRSGVAVDEWDVFVREIAKAHAEESVVLRGVMCHLARGDEPGHPLNDEQAGRLDRAVDDLTRAGVAPEVVHMANSPAALTRPDLARDMVRPGIALYGRTPIPERGDFGLIPAMTLSAQVALVKNVAAGEGVSYSQTWIAPRDTVVAVVPAGYADGVPRLLSGHLRVRIGERLFDGIGRICMDQLVIDLGPDGAGVREGDEVELFGTGRHGGPTARDWADAIGTIDYEIVSQIGNRVVRRYVDPQAPDPAADDDSTGDPRRAAGGGQGDARRPDDWDGEP</sequence>
<keyword evidence="4 7" id="KW-0663">Pyridoxal phosphate</keyword>
<evidence type="ECO:0000259" key="11">
    <source>
        <dbReference type="SMART" id="SM01005"/>
    </source>
</evidence>
<dbReference type="InterPro" id="IPR029066">
    <property type="entry name" value="PLP-binding_barrel"/>
</dbReference>
<dbReference type="GeneID" id="60751894"/>
<feature type="region of interest" description="Disordered" evidence="10">
    <location>
        <begin position="371"/>
        <end position="410"/>
    </location>
</feature>
<feature type="active site" description="Proton acceptor; specific for L-alanine" evidence="7">
    <location>
        <position position="264"/>
    </location>
</feature>
<comment type="function">
    <text evidence="7">Catalyzes the interconversion of L-alanine and D-alanine. May also act on other amino acids.</text>
</comment>
<dbReference type="Pfam" id="PF01168">
    <property type="entry name" value="Ala_racemase_N"/>
    <property type="match status" value="1"/>
</dbReference>
<dbReference type="Proteomes" id="UP000360750">
    <property type="component" value="Unassembled WGS sequence"/>
</dbReference>
<comment type="pathway">
    <text evidence="7">Amino-acid biosynthesis; D-alanine biosynthesis; D-alanine from L-alanine: step 1/1.</text>
</comment>
<dbReference type="HAMAP" id="MF_01201">
    <property type="entry name" value="Ala_racemase"/>
    <property type="match status" value="1"/>
</dbReference>
<evidence type="ECO:0000256" key="3">
    <source>
        <dbReference type="ARBA" id="ARBA00013089"/>
    </source>
</evidence>
<dbReference type="EC" id="5.1.1.1" evidence="3 7"/>
<evidence type="ECO:0000256" key="2">
    <source>
        <dbReference type="ARBA" id="ARBA00001933"/>
    </source>
</evidence>
<evidence type="ECO:0000256" key="7">
    <source>
        <dbReference type="HAMAP-Rule" id="MF_01201"/>
    </source>
</evidence>
<accession>A0ABD7V7K0</accession>
<dbReference type="InterPro" id="IPR011079">
    <property type="entry name" value="Ala_racemase_C"/>
</dbReference>
<comment type="caution">
    <text evidence="12">The sequence shown here is derived from an EMBL/GenBank/DDBJ whole genome shotgun (WGS) entry which is preliminary data.</text>
</comment>
<evidence type="ECO:0000313" key="13">
    <source>
        <dbReference type="Proteomes" id="UP000360750"/>
    </source>
</evidence>
<dbReference type="FunFam" id="2.40.37.10:FF:000015">
    <property type="entry name" value="Alanine racemase"/>
    <property type="match status" value="1"/>
</dbReference>
<dbReference type="AlphaFoldDB" id="A0ABD7V7K0"/>
<dbReference type="GO" id="GO:0008784">
    <property type="term" value="F:alanine racemase activity"/>
    <property type="evidence" value="ECO:0007669"/>
    <property type="project" value="UniProtKB-UniRule"/>
</dbReference>